<feature type="region of interest" description="Disordered" evidence="3">
    <location>
        <begin position="1"/>
        <end position="68"/>
    </location>
</feature>
<dbReference type="InterPro" id="IPR000061">
    <property type="entry name" value="Surp"/>
</dbReference>
<feature type="compositionally biased region" description="Polar residues" evidence="3">
    <location>
        <begin position="115"/>
        <end position="125"/>
    </location>
</feature>
<dbReference type="Pfam" id="PF01805">
    <property type="entry name" value="Surp"/>
    <property type="match status" value="1"/>
</dbReference>
<reference evidence="5" key="1">
    <citation type="submission" date="2019-09" db="EMBL/GenBank/DDBJ databases">
        <title>Draft genome information of white flower Hibiscus syriacus.</title>
        <authorList>
            <person name="Kim Y.-M."/>
        </authorList>
    </citation>
    <scope>NUCLEOTIDE SEQUENCE [LARGE SCALE GENOMIC DNA]</scope>
    <source>
        <strain evidence="5">YM2019G1</strain>
    </source>
</reference>
<sequence>MYVQGNQNPQPGQGPQKPISSPYPQHLPGPSPLPQFQLGPSSFTYQQHGPAAPHQIPPGGRLPNTGQSYLYPPLHVHAGASLPHLYLSAQQNSQHNSQLGTQNALNMPQPVLPPISTSHPEVSQTQPPPPSPPRTLPLPPPPRALPPPPPPRELPPPPPPPQSQGQVFYRAPVNPPLQWPGLQQLSSHSPFPATTSFFTSAPLGSFTHSTSTNHHTAPHPLPPPPPLPLPPPPSSPLPIQPSPPPSTSVSISSSKLAQNDSNLPCNLDNDGSKLSTSGSMDDAMTPNQVNPDLIADDDSLNKVGGNACNVGFMVGDKLSLQESLTVDVSSPLRKPTDKNLIERIKALCLCIAKNGPDYEDVVRKNEHSNPEYAFLYVGKPGSEDAIANDFFQWMKKKSILTCKLDEQQDDSSLRPSENVYPEQSCPLVIAVASHSPGDSDMEMEDDITQIDEDQGMNHSSKGLNNQCDINNNMLNVEEQLYCHPVQISTDGNENKDILSEKELAAGSSRLGKEDPKGINADQMTFGASVSKTNSIKSTAPSKQPLVMSLERSNTSVQLAESGCPFRLIQDYASDDNLENVEVGSSVDSDKLRKESRLVEENMTLGSHHKLDKFGRLIRDGASDSDSDDSCYIGKYRRGRPQSRNQSLSPLDRRRKSPRRRRKKRSLSCSSSPRNKRSRSKSPRNRRSRSRSPRNRRSRSRSPRNRRSRSPRNRRSWSRSPRNWRSRSRSPRNRRSKSRSPCFQHTDEFCGEKKRHVKGQMPFCFDFRRGKCYRGVSCRYMHHDSGKSYESRRQRSKQQHLELPHTSRTNNVREEIKQSSEKREDSGDGGVHYQDIQSNEYHMVNSDRSGGTPTSLFETHLLEKKQEGPNPASYENCLEAAAESQHLSTMDSSSVGKINTLMSCANASQQVPTSLFSPSDPVCQHANCQPQQSDNSSMSDSLPCKTSKSSLNMLPDGNVHPHAMELHNRPCHISSPSVLCSHGKDNERMKEQQTSSSMFQSSGEGFPSYMLPSQESYFAVQPNSYMTSLPPIPPPSVDSTVTPSVSSHFRQNYFPLRNDIGSQIVRSPYLTKLPASSQSDGFQFQQRAYSPIQDVNRPILQVSLPVCNLTGAPSISRDDGLTQPPTQNVIASNSFSQSNIHRHALPCSQQLMGNKMQPFSSESVPPGGLSYSSAYIHPYAQQQPPHSSHHPTIDGIYNLGGKINSSLKVPPNIGDTPPHLVDIGGSSSSIPNPNVSTLLQPMNTKHNSDILRQEKDIAYSKTPFSLANGSVHERGIVSQQATLSPYSSRAFRQNFLRTGCDQYDPLIDSIEPSSSLSRKNKCIQKLEVTGESDIVLGLSGSNKPLNVGENNNRKDAAAAASVASAGKEEFGETADGEVGSVEIGRPSNPVEVNMATSEVEIDQVKSPGKSKKSKKSRSMKHFKVALARFVKELLKPSWKQGNMSNETFKTIVKKAVDKVSGAMKSHHVPKSHEKIDRYIKSSQQKLTKLVMGYVDKYVHV</sequence>
<dbReference type="PANTHER" id="PTHR36886:SF7">
    <property type="entry name" value="EXPRESSED PROTEIN"/>
    <property type="match status" value="1"/>
</dbReference>
<dbReference type="GO" id="GO:0006397">
    <property type="term" value="P:mRNA processing"/>
    <property type="evidence" value="ECO:0007669"/>
    <property type="project" value="UniProtKB-KW"/>
</dbReference>
<feature type="compositionally biased region" description="Pro residues" evidence="3">
    <location>
        <begin position="219"/>
        <end position="246"/>
    </location>
</feature>
<feature type="region of interest" description="Disordered" evidence="3">
    <location>
        <begin position="618"/>
        <end position="743"/>
    </location>
</feature>
<feature type="compositionally biased region" description="Basic and acidic residues" evidence="3">
    <location>
        <begin position="783"/>
        <end position="825"/>
    </location>
</feature>
<organism evidence="5 6">
    <name type="scientific">Hibiscus syriacus</name>
    <name type="common">Rose of Sharon</name>
    <dbReference type="NCBI Taxonomy" id="106335"/>
    <lineage>
        <taxon>Eukaryota</taxon>
        <taxon>Viridiplantae</taxon>
        <taxon>Streptophyta</taxon>
        <taxon>Embryophyta</taxon>
        <taxon>Tracheophyta</taxon>
        <taxon>Spermatophyta</taxon>
        <taxon>Magnoliopsida</taxon>
        <taxon>eudicotyledons</taxon>
        <taxon>Gunneridae</taxon>
        <taxon>Pentapetalae</taxon>
        <taxon>rosids</taxon>
        <taxon>malvids</taxon>
        <taxon>Malvales</taxon>
        <taxon>Malvaceae</taxon>
        <taxon>Malvoideae</taxon>
        <taxon>Hibiscus</taxon>
    </lineage>
</organism>
<dbReference type="InterPro" id="IPR052650">
    <property type="entry name" value="Zinc_finger_CCCH"/>
</dbReference>
<dbReference type="PROSITE" id="PS50103">
    <property type="entry name" value="ZF_C3H1"/>
    <property type="match status" value="1"/>
</dbReference>
<feature type="compositionally biased region" description="Polar residues" evidence="3">
    <location>
        <begin position="91"/>
        <end position="106"/>
    </location>
</feature>
<evidence type="ECO:0000313" key="6">
    <source>
        <dbReference type="Proteomes" id="UP000436088"/>
    </source>
</evidence>
<keyword evidence="2" id="KW-0862">Zinc</keyword>
<protein>
    <submittedName>
        <fullName evidence="5">SPIRAL1-like1, putative isoform 1</fullName>
    </submittedName>
</protein>
<dbReference type="Gene3D" id="1.10.10.790">
    <property type="entry name" value="Surp module"/>
    <property type="match status" value="1"/>
</dbReference>
<feature type="region of interest" description="Disordered" evidence="3">
    <location>
        <begin position="91"/>
        <end position="186"/>
    </location>
</feature>
<feature type="compositionally biased region" description="Polar residues" evidence="3">
    <location>
        <begin position="38"/>
        <end position="47"/>
    </location>
</feature>
<comment type="caution">
    <text evidence="5">The sequence shown here is derived from an EMBL/GenBank/DDBJ whole genome shotgun (WGS) entry which is preliminary data.</text>
</comment>
<feature type="compositionally biased region" description="Basic residues" evidence="3">
    <location>
        <begin position="652"/>
        <end position="665"/>
    </location>
</feature>
<evidence type="ECO:0000256" key="1">
    <source>
        <dbReference type="ARBA" id="ARBA00022664"/>
    </source>
</evidence>
<feature type="compositionally biased region" description="Polar residues" evidence="3">
    <location>
        <begin position="255"/>
        <end position="264"/>
    </location>
</feature>
<feature type="compositionally biased region" description="Polar residues" evidence="3">
    <location>
        <begin position="272"/>
        <end position="290"/>
    </location>
</feature>
<feature type="domain" description="C3H1-type" evidence="4">
    <location>
        <begin position="757"/>
        <end position="784"/>
    </location>
</feature>
<evidence type="ECO:0000256" key="2">
    <source>
        <dbReference type="PROSITE-ProRule" id="PRU00723"/>
    </source>
</evidence>
<dbReference type="SUPFAM" id="SSF109905">
    <property type="entry name" value="Surp module (SWAP domain)"/>
    <property type="match status" value="1"/>
</dbReference>
<feature type="region of interest" description="Disordered" evidence="3">
    <location>
        <begin position="1367"/>
        <end position="1387"/>
    </location>
</feature>
<dbReference type="GO" id="GO:0008270">
    <property type="term" value="F:zinc ion binding"/>
    <property type="evidence" value="ECO:0007669"/>
    <property type="project" value="UniProtKB-KW"/>
</dbReference>
<dbReference type="Proteomes" id="UP000436088">
    <property type="component" value="Unassembled WGS sequence"/>
</dbReference>
<feature type="region of interest" description="Disordered" evidence="3">
    <location>
        <begin position="783"/>
        <end position="832"/>
    </location>
</feature>
<proteinExistence type="predicted"/>
<feature type="region of interest" description="Disordered" evidence="3">
    <location>
        <begin position="926"/>
        <end position="945"/>
    </location>
</feature>
<keyword evidence="2" id="KW-0863">Zinc-finger</keyword>
<gene>
    <name evidence="5" type="ORF">F3Y22_tig00111073pilonHSYRG00038</name>
</gene>
<keyword evidence="2" id="KW-0479">Metal-binding</keyword>
<evidence type="ECO:0000313" key="5">
    <source>
        <dbReference type="EMBL" id="KAE8686206.1"/>
    </source>
</evidence>
<evidence type="ECO:0000256" key="3">
    <source>
        <dbReference type="SAM" id="MobiDB-lite"/>
    </source>
</evidence>
<dbReference type="InterPro" id="IPR035967">
    <property type="entry name" value="SWAP/Surp_sf"/>
</dbReference>
<feature type="compositionally biased region" description="Pro residues" evidence="3">
    <location>
        <begin position="126"/>
        <end position="162"/>
    </location>
</feature>
<feature type="region of interest" description="Disordered" evidence="3">
    <location>
        <begin position="208"/>
        <end position="293"/>
    </location>
</feature>
<feature type="zinc finger region" description="C3H1-type" evidence="2">
    <location>
        <begin position="757"/>
        <end position="784"/>
    </location>
</feature>
<name>A0A6A2Z386_HIBSY</name>
<evidence type="ECO:0000259" key="4">
    <source>
        <dbReference type="PROSITE" id="PS50103"/>
    </source>
</evidence>
<dbReference type="PANTHER" id="PTHR36886">
    <property type="entry name" value="PROTEIN FRIGIDA-ESSENTIAL 1"/>
    <property type="match status" value="1"/>
</dbReference>
<accession>A0A6A2Z386</accession>
<dbReference type="GO" id="GO:0003723">
    <property type="term" value="F:RNA binding"/>
    <property type="evidence" value="ECO:0007669"/>
    <property type="project" value="InterPro"/>
</dbReference>
<dbReference type="InterPro" id="IPR000571">
    <property type="entry name" value="Znf_CCCH"/>
</dbReference>
<keyword evidence="1" id="KW-0507">mRNA processing</keyword>
<dbReference type="EMBL" id="VEPZ02001222">
    <property type="protein sequence ID" value="KAE8686206.1"/>
    <property type="molecule type" value="Genomic_DNA"/>
</dbReference>
<keyword evidence="6" id="KW-1185">Reference proteome</keyword>
<feature type="compositionally biased region" description="Basic residues" evidence="3">
    <location>
        <begin position="673"/>
        <end position="737"/>
    </location>
</feature>
<feature type="compositionally biased region" description="Low complexity" evidence="3">
    <location>
        <begin position="1"/>
        <end position="16"/>
    </location>
</feature>
<dbReference type="PRINTS" id="PR01217">
    <property type="entry name" value="PRICHEXTENSN"/>
</dbReference>